<sequence>MLCKSVLMMAADDVIEILVLRDSAGVRSWVDGGWGVDALIGGVGREHSDLDLVVSADDLELVRTVLADAGFSRVLRNWLPTALALADPSGREIDLHPVTSTLDGGGDQQQPEGDAFHYPPPVAGTIMGRKVRCVDVETQVLCHLGYEAR</sequence>
<dbReference type="Pfam" id="PF10706">
    <property type="entry name" value="Aminoglyc_resit"/>
    <property type="match status" value="1"/>
</dbReference>
<name>A0ABP6V7W0_9PSEU</name>
<comment type="caution">
    <text evidence="1">The sequence shown here is derived from an EMBL/GenBank/DDBJ whole genome shotgun (WGS) entry which is preliminary data.</text>
</comment>
<dbReference type="RefSeq" id="WP_344855610.1">
    <property type="nucleotide sequence ID" value="NZ_BAAAZN010000001.1"/>
</dbReference>
<proteinExistence type="predicted"/>
<dbReference type="InterPro" id="IPR019646">
    <property type="entry name" value="Aminoglyc_AdlTrfase"/>
</dbReference>
<evidence type="ECO:0008006" key="3">
    <source>
        <dbReference type="Google" id="ProtNLM"/>
    </source>
</evidence>
<keyword evidence="2" id="KW-1185">Reference proteome</keyword>
<accession>A0ABP6V7W0</accession>
<evidence type="ECO:0000313" key="2">
    <source>
        <dbReference type="Proteomes" id="UP001500689"/>
    </source>
</evidence>
<evidence type="ECO:0000313" key="1">
    <source>
        <dbReference type="EMBL" id="GAA3528499.1"/>
    </source>
</evidence>
<dbReference type="Proteomes" id="UP001500689">
    <property type="component" value="Unassembled WGS sequence"/>
</dbReference>
<dbReference type="Gene3D" id="3.30.460.40">
    <property type="match status" value="1"/>
</dbReference>
<protein>
    <recommendedName>
        <fullName evidence="3">Lincosamide nucleotidyltransferase A/C/D/E</fullName>
    </recommendedName>
</protein>
<gene>
    <name evidence="1" type="ORF">GCM10022222_09410</name>
</gene>
<dbReference type="EMBL" id="BAAAZN010000001">
    <property type="protein sequence ID" value="GAA3528499.1"/>
    <property type="molecule type" value="Genomic_DNA"/>
</dbReference>
<reference evidence="2" key="1">
    <citation type="journal article" date="2019" name="Int. J. Syst. Evol. Microbiol.">
        <title>The Global Catalogue of Microorganisms (GCM) 10K type strain sequencing project: providing services to taxonomists for standard genome sequencing and annotation.</title>
        <authorList>
            <consortium name="The Broad Institute Genomics Platform"/>
            <consortium name="The Broad Institute Genome Sequencing Center for Infectious Disease"/>
            <person name="Wu L."/>
            <person name="Ma J."/>
        </authorList>
    </citation>
    <scope>NUCLEOTIDE SEQUENCE [LARGE SCALE GENOMIC DNA]</scope>
    <source>
        <strain evidence="2">JCM 16898</strain>
    </source>
</reference>
<organism evidence="1 2">
    <name type="scientific">Amycolatopsis ultiminotia</name>
    <dbReference type="NCBI Taxonomy" id="543629"/>
    <lineage>
        <taxon>Bacteria</taxon>
        <taxon>Bacillati</taxon>
        <taxon>Actinomycetota</taxon>
        <taxon>Actinomycetes</taxon>
        <taxon>Pseudonocardiales</taxon>
        <taxon>Pseudonocardiaceae</taxon>
        <taxon>Amycolatopsis</taxon>
    </lineage>
</organism>